<evidence type="ECO:0000313" key="11">
    <source>
        <dbReference type="EMBL" id="AKF95410.1"/>
    </source>
</evidence>
<dbReference type="GO" id="GO:0004760">
    <property type="term" value="F:L-serine-pyruvate transaminase activity"/>
    <property type="evidence" value="ECO:0007669"/>
    <property type="project" value="TreeGrafter"/>
</dbReference>
<dbReference type="InterPro" id="IPR015424">
    <property type="entry name" value="PyrdxlP-dep_Trfase"/>
</dbReference>
<dbReference type="Pfam" id="PF00266">
    <property type="entry name" value="Aminotran_5"/>
    <property type="match status" value="1"/>
</dbReference>
<feature type="modified residue" description="N6-(pyridoxal phosphate)lysine" evidence="7">
    <location>
        <position position="193"/>
    </location>
</feature>
<dbReference type="Gene3D" id="3.40.640.10">
    <property type="entry name" value="Type I PLP-dependent aspartate aminotransferase-like (Major domain)"/>
    <property type="match status" value="1"/>
</dbReference>
<evidence type="ECO:0000256" key="4">
    <source>
        <dbReference type="ARBA" id="ARBA00022679"/>
    </source>
</evidence>
<comment type="similarity">
    <text evidence="2 8">Belongs to the class-V pyridoxal-phosphate-dependent aminotransferase family.</text>
</comment>
<dbReference type="PIRSF" id="PIRSF000524">
    <property type="entry name" value="SPT"/>
    <property type="match status" value="1"/>
</dbReference>
<dbReference type="InterPro" id="IPR024169">
    <property type="entry name" value="SP_NH2Trfase/AEP_transaminase"/>
</dbReference>
<dbReference type="InterPro" id="IPR000192">
    <property type="entry name" value="Aminotrans_V_dom"/>
</dbReference>
<dbReference type="SUPFAM" id="SSF53383">
    <property type="entry name" value="PLP-dependent transferases"/>
    <property type="match status" value="1"/>
</dbReference>
<dbReference type="InterPro" id="IPR015421">
    <property type="entry name" value="PyrdxlP-dep_Trfase_major"/>
</dbReference>
<evidence type="ECO:0000256" key="2">
    <source>
        <dbReference type="ARBA" id="ARBA00009236"/>
    </source>
</evidence>
<evidence type="ECO:0000256" key="1">
    <source>
        <dbReference type="ARBA" id="ARBA00001933"/>
    </source>
</evidence>
<evidence type="ECO:0000256" key="7">
    <source>
        <dbReference type="PIRSR" id="PIRSR000524-50"/>
    </source>
</evidence>
<keyword evidence="11" id="KW-0614">Plasmid</keyword>
<gene>
    <name evidence="11" type="ORF">EX87_17455</name>
</gene>
<evidence type="ECO:0000256" key="8">
    <source>
        <dbReference type="RuleBase" id="RU004075"/>
    </source>
</evidence>
<dbReference type="RefSeq" id="WP_031414451.1">
    <property type="nucleotide sequence ID" value="NZ_CP011075.1"/>
</dbReference>
<evidence type="ECO:0000259" key="10">
    <source>
        <dbReference type="Pfam" id="PF00266"/>
    </source>
</evidence>
<dbReference type="PANTHER" id="PTHR21152:SF40">
    <property type="entry name" value="ALANINE--GLYOXYLATE AMINOTRANSFERASE"/>
    <property type="match status" value="1"/>
</dbReference>
<name>A0A0F7EI66_BRELA</name>
<dbReference type="GO" id="GO:0008453">
    <property type="term" value="F:alanine-glyoxylate transaminase activity"/>
    <property type="evidence" value="ECO:0007669"/>
    <property type="project" value="TreeGrafter"/>
</dbReference>
<comment type="cofactor">
    <cofactor evidence="1 7 9">
        <name>pyridoxal 5'-phosphate</name>
        <dbReference type="ChEBI" id="CHEBI:597326"/>
    </cofactor>
</comment>
<geneLocation type="plasmid" evidence="11">
    <name>unnamed1</name>
</geneLocation>
<dbReference type="PROSITE" id="PS00595">
    <property type="entry name" value="AA_TRANSFER_CLASS_5"/>
    <property type="match status" value="1"/>
</dbReference>
<dbReference type="EMBL" id="CP011075">
    <property type="protein sequence ID" value="AKF95410.1"/>
    <property type="molecule type" value="Genomic_DNA"/>
</dbReference>
<evidence type="ECO:0000256" key="6">
    <source>
        <dbReference type="PIRSR" id="PIRSR000524-1"/>
    </source>
</evidence>
<reference evidence="11" key="1">
    <citation type="submission" date="2015-03" db="EMBL/GenBank/DDBJ databases">
        <title>MIGS Cultured Bacterial/Archaeal sample from Brevibacillus laterosporus.</title>
        <authorList>
            <person name="Zeng D."/>
            <person name="Zhu L."/>
            <person name="Dong G."/>
            <person name="Ye W."/>
            <person name="Ren D."/>
            <person name="Wu L."/>
            <person name="Xu J."/>
            <person name="Li G."/>
            <person name="Guo L."/>
        </authorList>
    </citation>
    <scope>NUCLEOTIDE SEQUENCE</scope>
    <source>
        <strain evidence="11">B9</strain>
        <plasmid evidence="11">unnamed1</plasmid>
    </source>
</reference>
<dbReference type="Gene3D" id="3.90.1150.10">
    <property type="entry name" value="Aspartate Aminotransferase, domain 1"/>
    <property type="match status" value="1"/>
</dbReference>
<dbReference type="PANTHER" id="PTHR21152">
    <property type="entry name" value="AMINOTRANSFERASE CLASS V"/>
    <property type="match status" value="1"/>
</dbReference>
<keyword evidence="5 7" id="KW-0663">Pyridoxal phosphate</keyword>
<dbReference type="FunFam" id="3.90.1150.10:FF:000031">
    <property type="entry name" value="Serine--glyoxylate aminotransferase"/>
    <property type="match status" value="1"/>
</dbReference>
<dbReference type="FunFam" id="3.40.640.10:FF:000027">
    <property type="entry name" value="Serine--pyruvate aminotransferase, mitochondrial"/>
    <property type="match status" value="1"/>
</dbReference>
<keyword evidence="3 11" id="KW-0032">Aminotransferase</keyword>
<evidence type="ECO:0000256" key="9">
    <source>
        <dbReference type="RuleBase" id="RU004504"/>
    </source>
</evidence>
<feature type="binding site" evidence="6">
    <location>
        <position position="337"/>
    </location>
    <ligand>
        <name>substrate</name>
    </ligand>
</feature>
<evidence type="ECO:0000256" key="5">
    <source>
        <dbReference type="ARBA" id="ARBA00022898"/>
    </source>
</evidence>
<evidence type="ECO:0000256" key="3">
    <source>
        <dbReference type="ARBA" id="ARBA00022576"/>
    </source>
</evidence>
<organism evidence="11">
    <name type="scientific">Brevibacillus laterosporus</name>
    <name type="common">Bacillus laterosporus</name>
    <dbReference type="NCBI Taxonomy" id="1465"/>
    <lineage>
        <taxon>Bacteria</taxon>
        <taxon>Bacillati</taxon>
        <taxon>Bacillota</taxon>
        <taxon>Bacilli</taxon>
        <taxon>Bacillales</taxon>
        <taxon>Paenibacillaceae</taxon>
        <taxon>Brevibacillus</taxon>
    </lineage>
</organism>
<dbReference type="AlphaFoldDB" id="A0A0F7EI66"/>
<feature type="domain" description="Aminotransferase class V" evidence="10">
    <location>
        <begin position="26"/>
        <end position="329"/>
    </location>
</feature>
<sequence length="384" mass="42236">MFKEKIILRIPGPTPIPPRVQQAMNRPMIGHRSGQFSQMLSDVAEKIKPAFGTAQQVYVIAGSGTSALEMSVVNTLQAGDEAIVTISGAFGERFAKICERYQIKVHRLEVAWGEAITPELLQDFLVQHPMAKAVFATYCETSSGVLNPIPELSRVVKEHSNALFIVDAVSCLGAVPCEMDEWGLDIVVTGSQKAFMLPTGLAFIAVSQQAWKRIEQITPQAFYLDLKAYRKSMADQTTPYTPAVSLVFGLEEVVTMLDEEGLPQVFARHELMKNMTRAAMRALGLPLMTEDAYASPTVTSVDPGDLFDAEELRKILRTKYNVIIAGGQQHLKGRIFRIGHMGYCDPQDVLTVISLIEISLQQIGYEITLGAGVRAAQEVLIQHG</sequence>
<dbReference type="GO" id="GO:0019265">
    <property type="term" value="P:glycine biosynthetic process, by transamination of glyoxylate"/>
    <property type="evidence" value="ECO:0007669"/>
    <property type="project" value="TreeGrafter"/>
</dbReference>
<protein>
    <submittedName>
        <fullName evidence="11">Class V aminotransferase</fullName>
    </submittedName>
</protein>
<keyword evidence="4 11" id="KW-0808">Transferase</keyword>
<dbReference type="InterPro" id="IPR015422">
    <property type="entry name" value="PyrdxlP-dep_Trfase_small"/>
</dbReference>
<dbReference type="InterPro" id="IPR020578">
    <property type="entry name" value="Aminotrans_V_PyrdxlP_BS"/>
</dbReference>
<accession>A0A0F7EI66</accession>
<proteinExistence type="inferred from homology"/>